<dbReference type="EMBL" id="ACLA01000033">
    <property type="protein sequence ID" value="EEQ47586.1"/>
    <property type="molecule type" value="Genomic_DNA"/>
</dbReference>
<evidence type="ECO:0000313" key="1">
    <source>
        <dbReference type="EMBL" id="EEQ47586.1"/>
    </source>
</evidence>
<name>C4V5Y8_9FIRM</name>
<dbReference type="AlphaFoldDB" id="C4V5Y8"/>
<dbReference type="HOGENOM" id="CLU_3103713_0_0_9"/>
<protein>
    <submittedName>
        <fullName evidence="1">Uncharacterized protein</fullName>
    </submittedName>
</protein>
<reference evidence="1 2" key="1">
    <citation type="submission" date="2009-04" db="EMBL/GenBank/DDBJ databases">
        <authorList>
            <person name="Qin X."/>
            <person name="Bachman B."/>
            <person name="Battles P."/>
            <person name="Bell A."/>
            <person name="Bess C."/>
            <person name="Bickham C."/>
            <person name="Chaboub L."/>
            <person name="Chen D."/>
            <person name="Coyle M."/>
            <person name="Deiros D.R."/>
            <person name="Dinh H."/>
            <person name="Forbes L."/>
            <person name="Fowler G."/>
            <person name="Francisco L."/>
            <person name="Fu Q."/>
            <person name="Gubbala S."/>
            <person name="Hale W."/>
            <person name="Han Y."/>
            <person name="Hemphill L."/>
            <person name="Highlander S.K."/>
            <person name="Hirani K."/>
            <person name="Hogues M."/>
            <person name="Jackson L."/>
            <person name="Jakkamsetti A."/>
            <person name="Javaid M."/>
            <person name="Jiang H."/>
            <person name="Korchina V."/>
            <person name="Kovar C."/>
            <person name="Lara F."/>
            <person name="Lee S."/>
            <person name="Mata R."/>
            <person name="Mathew T."/>
            <person name="Moen C."/>
            <person name="Morales K."/>
            <person name="Munidasa M."/>
            <person name="Nazareth L."/>
            <person name="Ngo R."/>
            <person name="Nguyen L."/>
            <person name="Okwuonu G."/>
            <person name="Ongeri F."/>
            <person name="Patil S."/>
            <person name="Petrosino J."/>
            <person name="Pham C."/>
            <person name="Pham P."/>
            <person name="Pu L.-L."/>
            <person name="Puazo M."/>
            <person name="Raj R."/>
            <person name="Reid J."/>
            <person name="Rouhana J."/>
            <person name="Saada N."/>
            <person name="Shang Y."/>
            <person name="Simmons D."/>
            <person name="Thornton R."/>
            <person name="Warren J."/>
            <person name="Weissenberger G."/>
            <person name="Zhang J."/>
            <person name="Zhang L."/>
            <person name="Zhou C."/>
            <person name="Zhu D."/>
            <person name="Muzny D."/>
            <person name="Worley K."/>
            <person name="Gibbs R."/>
        </authorList>
    </citation>
    <scope>NUCLEOTIDE SEQUENCE [LARGE SCALE GENOMIC DNA]</scope>
    <source>
        <strain evidence="1 2">ATCC 43531</strain>
    </source>
</reference>
<dbReference type="Proteomes" id="UP000005309">
    <property type="component" value="Unassembled WGS sequence"/>
</dbReference>
<comment type="caution">
    <text evidence="1">The sequence shown here is derived from an EMBL/GenBank/DDBJ whole genome shotgun (WGS) entry which is preliminary data.</text>
</comment>
<keyword evidence="2" id="KW-1185">Reference proteome</keyword>
<accession>C4V5Y8</accession>
<organism evidence="1 2">
    <name type="scientific">Selenomonas flueggei ATCC 43531</name>
    <dbReference type="NCBI Taxonomy" id="638302"/>
    <lineage>
        <taxon>Bacteria</taxon>
        <taxon>Bacillati</taxon>
        <taxon>Bacillota</taxon>
        <taxon>Negativicutes</taxon>
        <taxon>Selenomonadales</taxon>
        <taxon>Selenomonadaceae</taxon>
        <taxon>Selenomonas</taxon>
    </lineage>
</organism>
<sequence>MHHVFPFGTAMPKSHLKTLYIIVIRRLFYISFLSLKILRTFHKVYIDLYLC</sequence>
<proteinExistence type="predicted"/>
<evidence type="ECO:0000313" key="2">
    <source>
        <dbReference type="Proteomes" id="UP000005309"/>
    </source>
</evidence>
<gene>
    <name evidence="1" type="ORF">HMPREF0908_1888</name>
</gene>
<dbReference type="STRING" id="638302.HMPREF0908_1888"/>